<dbReference type="Pfam" id="PF02627">
    <property type="entry name" value="CMD"/>
    <property type="match status" value="1"/>
</dbReference>
<comment type="caution">
    <text evidence="3">The sequence shown here is derived from an EMBL/GenBank/DDBJ whole genome shotgun (WGS) entry which is preliminary data.</text>
</comment>
<reference evidence="3" key="1">
    <citation type="submission" date="2021-01" db="EMBL/GenBank/DDBJ databases">
        <title>Whole genome shotgun sequence of Acrocarpospora phusangensis NBRC 108782.</title>
        <authorList>
            <person name="Komaki H."/>
            <person name="Tamura T."/>
        </authorList>
    </citation>
    <scope>NUCLEOTIDE SEQUENCE</scope>
    <source>
        <strain evidence="3">NBRC 108782</strain>
    </source>
</reference>
<organism evidence="3 4">
    <name type="scientific">Acrocarpospora phusangensis</name>
    <dbReference type="NCBI Taxonomy" id="1070424"/>
    <lineage>
        <taxon>Bacteria</taxon>
        <taxon>Bacillati</taxon>
        <taxon>Actinomycetota</taxon>
        <taxon>Actinomycetes</taxon>
        <taxon>Streptosporangiales</taxon>
        <taxon>Streptosporangiaceae</taxon>
        <taxon>Acrocarpospora</taxon>
    </lineage>
</organism>
<keyword evidence="4" id="KW-1185">Reference proteome</keyword>
<protein>
    <submittedName>
        <fullName evidence="3">3-oxoadipate enol-lactonase</fullName>
    </submittedName>
</protein>
<dbReference type="NCBIfam" id="TIGR02425">
    <property type="entry name" value="decarb_PcaC"/>
    <property type="match status" value="1"/>
</dbReference>
<dbReference type="PANTHER" id="PTHR33570">
    <property type="entry name" value="4-CARBOXYMUCONOLACTONE DECARBOXYLASE FAMILY PROTEIN"/>
    <property type="match status" value="1"/>
</dbReference>
<dbReference type="NCBIfam" id="TIGR02427">
    <property type="entry name" value="protocat_pcaD"/>
    <property type="match status" value="1"/>
</dbReference>
<evidence type="ECO:0000313" key="4">
    <source>
        <dbReference type="Proteomes" id="UP000640052"/>
    </source>
</evidence>
<evidence type="ECO:0000259" key="1">
    <source>
        <dbReference type="Pfam" id="PF00561"/>
    </source>
</evidence>
<feature type="domain" description="Carboxymuconolactone decarboxylase-like" evidence="2">
    <location>
        <begin position="283"/>
        <end position="365"/>
    </location>
</feature>
<evidence type="ECO:0000313" key="3">
    <source>
        <dbReference type="EMBL" id="GIH25104.1"/>
    </source>
</evidence>
<dbReference type="InterPro" id="IPR029032">
    <property type="entry name" value="AhpD-like"/>
</dbReference>
<dbReference type="PRINTS" id="PR00111">
    <property type="entry name" value="ABHYDROLASE"/>
</dbReference>
<dbReference type="Pfam" id="PF00561">
    <property type="entry name" value="Abhydrolase_1"/>
    <property type="match status" value="1"/>
</dbReference>
<dbReference type="GO" id="GO:0047570">
    <property type="term" value="F:3-oxoadipate enol-lactonase activity"/>
    <property type="evidence" value="ECO:0007669"/>
    <property type="project" value="InterPro"/>
</dbReference>
<dbReference type="PANTHER" id="PTHR33570:SF2">
    <property type="entry name" value="CARBOXYMUCONOLACTONE DECARBOXYLASE-LIKE DOMAIN-CONTAINING PROTEIN"/>
    <property type="match status" value="1"/>
</dbReference>
<gene>
    <name evidence="3" type="ORF">Aph01nite_34140</name>
</gene>
<dbReference type="InterPro" id="IPR029058">
    <property type="entry name" value="AB_hydrolase_fold"/>
</dbReference>
<dbReference type="InterPro" id="IPR000073">
    <property type="entry name" value="AB_hydrolase_1"/>
</dbReference>
<evidence type="ECO:0000259" key="2">
    <source>
        <dbReference type="Pfam" id="PF02627"/>
    </source>
</evidence>
<dbReference type="InterPro" id="IPR012788">
    <property type="entry name" value="Decarb_PcaC"/>
</dbReference>
<dbReference type="Gene3D" id="3.40.50.1820">
    <property type="entry name" value="alpha/beta hydrolase"/>
    <property type="match status" value="1"/>
</dbReference>
<accession>A0A919QCC0</accession>
<feature type="domain" description="AB hydrolase-1" evidence="1">
    <location>
        <begin position="19"/>
        <end position="241"/>
    </location>
</feature>
<proteinExistence type="predicted"/>
<dbReference type="InterPro" id="IPR026968">
    <property type="entry name" value="PcaD/CatD"/>
</dbReference>
<name>A0A919QCC0_9ACTN</name>
<dbReference type="GO" id="GO:0042952">
    <property type="term" value="P:beta-ketoadipate pathway"/>
    <property type="evidence" value="ECO:0007669"/>
    <property type="project" value="InterPro"/>
</dbReference>
<dbReference type="AlphaFoldDB" id="A0A919QCC0"/>
<sequence length="371" mass="38631">MPEGVRLLHHVADGPAGAPALILGPSLGTSLAVWEPQAAALARHFRVVRFDLPGHGGSAAVPLSSMGDLAGRVLDLAGALGVERFHYAGISLGGAIGAWLAAHHPGRIESLALLCSAARFGEPEAWRDRAALVRAEGTGPLASAALGRWFTEEGARTPAAQRLAADLAAADPDGYADCCDALAGYDLRGHLARITAPTLVVAGRDDPATPPAVARELADGIPGAALAEIPRAAHLANVERPEAVLAALRGHLPVPDGMTVRRAVLGDEHVDRAVAATTGFTADFQDFITRYAWGEIWTRPGLDRRTRSCITLTALVAGGHLEELAMHVRAAVRNGLTPDEIKEVLLQTAVYCGVPAANAAFAVAQRTLGRT</sequence>
<dbReference type="SUPFAM" id="SSF53474">
    <property type="entry name" value="alpha/beta-Hydrolases"/>
    <property type="match status" value="1"/>
</dbReference>
<dbReference type="SUPFAM" id="SSF69118">
    <property type="entry name" value="AhpD-like"/>
    <property type="match status" value="1"/>
</dbReference>
<dbReference type="Proteomes" id="UP000640052">
    <property type="component" value="Unassembled WGS sequence"/>
</dbReference>
<dbReference type="RefSeq" id="WP_204041833.1">
    <property type="nucleotide sequence ID" value="NZ_BOOA01000025.1"/>
</dbReference>
<dbReference type="Gene3D" id="1.20.1290.10">
    <property type="entry name" value="AhpD-like"/>
    <property type="match status" value="1"/>
</dbReference>
<dbReference type="GO" id="GO:0051920">
    <property type="term" value="F:peroxiredoxin activity"/>
    <property type="evidence" value="ECO:0007669"/>
    <property type="project" value="InterPro"/>
</dbReference>
<dbReference type="InterPro" id="IPR003779">
    <property type="entry name" value="CMD-like"/>
</dbReference>
<dbReference type="EMBL" id="BOOA01000025">
    <property type="protein sequence ID" value="GIH25104.1"/>
    <property type="molecule type" value="Genomic_DNA"/>
</dbReference>
<dbReference type="InterPro" id="IPR052512">
    <property type="entry name" value="4CMD/NDH-1_regulator"/>
</dbReference>